<evidence type="ECO:0000313" key="3">
    <source>
        <dbReference type="Proteomes" id="UP001212997"/>
    </source>
</evidence>
<accession>A0AAD5YBX3</accession>
<proteinExistence type="predicted"/>
<evidence type="ECO:0000259" key="1">
    <source>
        <dbReference type="PROSITE" id="PS50097"/>
    </source>
</evidence>
<reference evidence="2" key="1">
    <citation type="submission" date="2022-07" db="EMBL/GenBank/DDBJ databases">
        <title>Genome Sequence of Physisporinus lineatus.</title>
        <authorList>
            <person name="Buettner E."/>
        </authorList>
    </citation>
    <scope>NUCLEOTIDE SEQUENCE</scope>
    <source>
        <strain evidence="2">VT162</strain>
    </source>
</reference>
<protein>
    <recommendedName>
        <fullName evidence="1">BTB domain-containing protein</fullName>
    </recommendedName>
</protein>
<dbReference type="EMBL" id="JANAWD010000600">
    <property type="protein sequence ID" value="KAJ3477379.1"/>
    <property type="molecule type" value="Genomic_DNA"/>
</dbReference>
<dbReference type="AlphaFoldDB" id="A0AAD5YBX3"/>
<organism evidence="2 3">
    <name type="scientific">Meripilus lineatus</name>
    <dbReference type="NCBI Taxonomy" id="2056292"/>
    <lineage>
        <taxon>Eukaryota</taxon>
        <taxon>Fungi</taxon>
        <taxon>Dikarya</taxon>
        <taxon>Basidiomycota</taxon>
        <taxon>Agaricomycotina</taxon>
        <taxon>Agaricomycetes</taxon>
        <taxon>Polyporales</taxon>
        <taxon>Meripilaceae</taxon>
        <taxon>Meripilus</taxon>
    </lineage>
</organism>
<dbReference type="PROSITE" id="PS50097">
    <property type="entry name" value="BTB"/>
    <property type="match status" value="1"/>
</dbReference>
<gene>
    <name evidence="2" type="ORF">NLI96_g10498</name>
</gene>
<feature type="domain" description="BTB" evidence="1">
    <location>
        <begin position="22"/>
        <end position="95"/>
    </location>
</feature>
<sequence length="335" mass="38130">MTATSPKSTLKARRGDPWFEDGNIVLVSEDSTIAFKVHRDFLSRHSEVFQTMFSVPPSSDAEVLDNCTVVRMFDPAFELANLIRALYDSTKFVSQSRSVDDFLYVAGILRLSTKYCIQHLRGQAIQCLARTWSHTLRGHDEMVEMAVKAPLVDNKSYPYVHPLHILNLARETDVQILIPSALYSLSLYLLQDILSGDHPKLRIEHPSCPSSQLSHRDLQDYTLMFQHRIDIVMDFLRGTCGERIAAPQCTHPETCTKVFKRLSSHLSRTWKVRTGPLHYMVQVSDQIASDANVCGACRKAFKQDVGTLREDLWKRLPTVVGLASWEELEKRDLPN</sequence>
<dbReference type="Proteomes" id="UP001212997">
    <property type="component" value="Unassembled WGS sequence"/>
</dbReference>
<comment type="caution">
    <text evidence="2">The sequence shown here is derived from an EMBL/GenBank/DDBJ whole genome shotgun (WGS) entry which is preliminary data.</text>
</comment>
<name>A0AAD5YBX3_9APHY</name>
<evidence type="ECO:0000313" key="2">
    <source>
        <dbReference type="EMBL" id="KAJ3477379.1"/>
    </source>
</evidence>
<dbReference type="Pfam" id="PF00651">
    <property type="entry name" value="BTB"/>
    <property type="match status" value="1"/>
</dbReference>
<dbReference type="InterPro" id="IPR011333">
    <property type="entry name" value="SKP1/BTB/POZ_sf"/>
</dbReference>
<keyword evidence="3" id="KW-1185">Reference proteome</keyword>
<dbReference type="SUPFAM" id="SSF54695">
    <property type="entry name" value="POZ domain"/>
    <property type="match status" value="1"/>
</dbReference>
<dbReference type="Gene3D" id="3.30.710.10">
    <property type="entry name" value="Potassium Channel Kv1.1, Chain A"/>
    <property type="match status" value="1"/>
</dbReference>
<dbReference type="SMART" id="SM00225">
    <property type="entry name" value="BTB"/>
    <property type="match status" value="1"/>
</dbReference>
<dbReference type="InterPro" id="IPR000210">
    <property type="entry name" value="BTB/POZ_dom"/>
</dbReference>